<evidence type="ECO:0000313" key="10">
    <source>
        <dbReference type="EMBL" id="HIU53981.1"/>
    </source>
</evidence>
<name>A0A9D1M5H7_9PROT</name>
<feature type="domain" description="Flagellar hook protein FlgE D2" evidence="8">
    <location>
        <begin position="208"/>
        <end position="312"/>
    </location>
</feature>
<dbReference type="InterPro" id="IPR037925">
    <property type="entry name" value="FlgE/F/G-like"/>
</dbReference>
<evidence type="ECO:0000256" key="3">
    <source>
        <dbReference type="ARBA" id="ARBA00019015"/>
    </source>
</evidence>
<dbReference type="Pfam" id="PF07559">
    <property type="entry name" value="FlgE_D2"/>
    <property type="match status" value="1"/>
</dbReference>
<proteinExistence type="inferred from homology"/>
<dbReference type="SUPFAM" id="SSF117143">
    <property type="entry name" value="Flagellar hook protein flgE"/>
    <property type="match status" value="2"/>
</dbReference>
<dbReference type="GO" id="GO:0009425">
    <property type="term" value="C:bacterial-type flagellum basal body"/>
    <property type="evidence" value="ECO:0007669"/>
    <property type="project" value="UniProtKB-SubCell"/>
</dbReference>
<feature type="domain" description="Flagellar basal-body/hook protein C-terminal" evidence="7">
    <location>
        <begin position="698"/>
        <end position="742"/>
    </location>
</feature>
<evidence type="ECO:0000256" key="4">
    <source>
        <dbReference type="ARBA" id="ARBA00023143"/>
    </source>
</evidence>
<keyword evidence="4 5" id="KW-0975">Bacterial flagellum</keyword>
<feature type="domain" description="Flagellar basal body rod protein N-terminal" evidence="6">
    <location>
        <begin position="7"/>
        <end position="37"/>
    </location>
</feature>
<reference evidence="10" key="2">
    <citation type="journal article" date="2021" name="PeerJ">
        <title>Extensive microbial diversity within the chicken gut microbiome revealed by metagenomics and culture.</title>
        <authorList>
            <person name="Gilroy R."/>
            <person name="Ravi A."/>
            <person name="Getino M."/>
            <person name="Pursley I."/>
            <person name="Horton D.L."/>
            <person name="Alikhan N.F."/>
            <person name="Baker D."/>
            <person name="Gharbi K."/>
            <person name="Hall N."/>
            <person name="Watson M."/>
            <person name="Adriaenssens E.M."/>
            <person name="Foster-Nyarko E."/>
            <person name="Jarju S."/>
            <person name="Secka A."/>
            <person name="Antonio M."/>
            <person name="Oren A."/>
            <person name="Chaudhuri R.R."/>
            <person name="La Ragione R."/>
            <person name="Hildebrand F."/>
            <person name="Pallen M.J."/>
        </authorList>
    </citation>
    <scope>NUCLEOTIDE SEQUENCE</scope>
    <source>
        <strain evidence="10">ChiW3-316</strain>
    </source>
</reference>
<dbReference type="InterPro" id="IPR053967">
    <property type="entry name" value="LlgE_F_G-like_D1"/>
</dbReference>
<dbReference type="Pfam" id="PF00460">
    <property type="entry name" value="Flg_bb_rod"/>
    <property type="match status" value="1"/>
</dbReference>
<keyword evidence="10" id="KW-0282">Flagellum</keyword>
<dbReference type="PANTHER" id="PTHR30435:SF1">
    <property type="entry name" value="FLAGELLAR HOOK PROTEIN FLGE"/>
    <property type="match status" value="1"/>
</dbReference>
<dbReference type="InterPro" id="IPR010930">
    <property type="entry name" value="Flg_bb/hook_C_dom"/>
</dbReference>
<dbReference type="AlphaFoldDB" id="A0A9D1M5H7"/>
<dbReference type="InterPro" id="IPR020013">
    <property type="entry name" value="Flagellar_FlgE/F/G"/>
</dbReference>
<feature type="domain" description="Flagellar hook protein FlgE/F/G-like D1" evidence="9">
    <location>
        <begin position="85"/>
        <end position="132"/>
    </location>
</feature>
<dbReference type="InterPro" id="IPR011491">
    <property type="entry name" value="FlgE_D2"/>
</dbReference>
<keyword evidence="10" id="KW-0966">Cell projection</keyword>
<dbReference type="EMBL" id="DVNC01000053">
    <property type="protein sequence ID" value="HIU53981.1"/>
    <property type="molecule type" value="Genomic_DNA"/>
</dbReference>
<evidence type="ECO:0000259" key="9">
    <source>
        <dbReference type="Pfam" id="PF22692"/>
    </source>
</evidence>
<dbReference type="InterPro" id="IPR037058">
    <property type="entry name" value="Falgellar_hook_FlgE_sf"/>
</dbReference>
<evidence type="ECO:0000259" key="8">
    <source>
        <dbReference type="Pfam" id="PF07559"/>
    </source>
</evidence>
<dbReference type="PROSITE" id="PS00588">
    <property type="entry name" value="FLAGELLA_BB_ROD"/>
    <property type="match status" value="1"/>
</dbReference>
<reference evidence="10" key="1">
    <citation type="submission" date="2020-10" db="EMBL/GenBank/DDBJ databases">
        <authorList>
            <person name="Gilroy R."/>
        </authorList>
    </citation>
    <scope>NUCLEOTIDE SEQUENCE</scope>
    <source>
        <strain evidence="10">ChiW3-316</strain>
    </source>
</reference>
<evidence type="ECO:0000256" key="5">
    <source>
        <dbReference type="RuleBase" id="RU362116"/>
    </source>
</evidence>
<dbReference type="PANTHER" id="PTHR30435">
    <property type="entry name" value="FLAGELLAR PROTEIN"/>
    <property type="match status" value="1"/>
</dbReference>
<comment type="caution">
    <text evidence="10">The sequence shown here is derived from an EMBL/GenBank/DDBJ whole genome shotgun (WGS) entry which is preliminary data.</text>
</comment>
<dbReference type="Gene3D" id="2.60.98.20">
    <property type="entry name" value="Flagellar hook protein FlgE"/>
    <property type="match status" value="1"/>
</dbReference>
<comment type="function">
    <text evidence="5">A flexible structure which links the flagellar filament to the drive apparatus in the basal body.</text>
</comment>
<evidence type="ECO:0000259" key="7">
    <source>
        <dbReference type="Pfam" id="PF06429"/>
    </source>
</evidence>
<sequence length="743" mass="78008">MSIFGALQSGISGLAAQSSAMGAISDNIANVNTIGYKVTNTRFSTLVTKQTTSTLYSPGGVQSRPRQEISAQGLLSSTSVSTDMAISGNGFFVVNQAANPGEGDMWAYTRAGSFGLDDNGYLVNTGGFYAQGWSLLPWDGNPNASVVNVNGINYMKAYYDTDGKTVYINDNIIDNRNLRPVNLSTIGGTATPTQQISLGANLPSSAPIFDPSNAAAGGKEKISALIYDSLGNASNLSLEYTKTSANGWAMSSSIPSGAASLVMTGNTENGKDLTSDVYYAAGQLEFSSIPQNGSTISITDAGTGKTYTFEFVKDAAHYAGANIPVEISNQVVSVDDFVKNFETALKENMPSAERFTADGNKISIVQSTMGSALTIDASKTLSCLQSAVNPRADTGIPTGVFDIPQIDDDIKNGARIDFNSTTAADYEGKTLTINGKTYTFTSTPDPDDPLDVDISEAISGVNIDPTKIVQSLVTALNNTADEPNRFVASGMTLEILPSSSGGDITLDTTGLGTAIDGVIRNKDGDWGTIQNKNNLVLGNTFKTNTTEDQQGSIVPAVRFNSDGTPKEFWVNSMEIEWANGAENMTGESGHGTPITLNMGNVGTNDGLTNLSGNFTTNYIKQDGAKFGSYAGVSVDENGVVTALFDNGETRPIAILPLATFANPEGMESLTGNAWLETDASGQALLKMAGTNGAGEITSGALETSKTDLATEFSNMIVTQRAYSAATKIITTADEMLDELTRMT</sequence>
<dbReference type="Proteomes" id="UP000824107">
    <property type="component" value="Unassembled WGS sequence"/>
</dbReference>
<dbReference type="GO" id="GO:0009424">
    <property type="term" value="C:bacterial-type flagellum hook"/>
    <property type="evidence" value="ECO:0007669"/>
    <property type="project" value="TreeGrafter"/>
</dbReference>
<dbReference type="Pfam" id="PF06429">
    <property type="entry name" value="Flg_bbr_C"/>
    <property type="match status" value="1"/>
</dbReference>
<accession>A0A9D1M5H7</accession>
<organism evidence="10 11">
    <name type="scientific">Candidatus Scatocola faecipullorum</name>
    <dbReference type="NCBI Taxonomy" id="2840917"/>
    <lineage>
        <taxon>Bacteria</taxon>
        <taxon>Pseudomonadati</taxon>
        <taxon>Pseudomonadota</taxon>
        <taxon>Alphaproteobacteria</taxon>
        <taxon>Rhodospirillales</taxon>
        <taxon>Rhodospirillaceae</taxon>
        <taxon>Rhodospirillaceae incertae sedis</taxon>
        <taxon>Candidatus Scatocola</taxon>
    </lineage>
</organism>
<protein>
    <recommendedName>
        <fullName evidence="3 5">Flagellar hook protein FlgE</fullName>
    </recommendedName>
</protein>
<evidence type="ECO:0000259" key="6">
    <source>
        <dbReference type="Pfam" id="PF00460"/>
    </source>
</evidence>
<evidence type="ECO:0000313" key="11">
    <source>
        <dbReference type="Proteomes" id="UP000824107"/>
    </source>
</evidence>
<dbReference type="InterPro" id="IPR001444">
    <property type="entry name" value="Flag_bb_rod_N"/>
</dbReference>
<evidence type="ECO:0000256" key="1">
    <source>
        <dbReference type="ARBA" id="ARBA00004117"/>
    </source>
</evidence>
<dbReference type="NCBIfam" id="TIGR03506">
    <property type="entry name" value="FlgEFG_subfam"/>
    <property type="match status" value="2"/>
</dbReference>
<comment type="similarity">
    <text evidence="2 5">Belongs to the flagella basal body rod proteins family.</text>
</comment>
<gene>
    <name evidence="10" type="ORF">IAD20_07885</name>
</gene>
<dbReference type="InterPro" id="IPR019776">
    <property type="entry name" value="Flagellar_basal_body_rod_CS"/>
</dbReference>
<keyword evidence="10" id="KW-0969">Cilium</keyword>
<dbReference type="GO" id="GO:0071978">
    <property type="term" value="P:bacterial-type flagellum-dependent swarming motility"/>
    <property type="evidence" value="ECO:0007669"/>
    <property type="project" value="TreeGrafter"/>
</dbReference>
<dbReference type="Pfam" id="PF22692">
    <property type="entry name" value="LlgE_F_G_D1"/>
    <property type="match status" value="1"/>
</dbReference>
<dbReference type="GO" id="GO:0005829">
    <property type="term" value="C:cytosol"/>
    <property type="evidence" value="ECO:0007669"/>
    <property type="project" value="TreeGrafter"/>
</dbReference>
<evidence type="ECO:0000256" key="2">
    <source>
        <dbReference type="ARBA" id="ARBA00009677"/>
    </source>
</evidence>
<comment type="subcellular location">
    <subcellularLocation>
        <location evidence="1 5">Bacterial flagellum basal body</location>
    </subcellularLocation>
</comment>